<dbReference type="Proteomes" id="UP000007652">
    <property type="component" value="Unassembled WGS sequence"/>
</dbReference>
<evidence type="ECO:0000256" key="4">
    <source>
        <dbReference type="ARBA" id="ARBA00022723"/>
    </source>
</evidence>
<reference evidence="10 11" key="1">
    <citation type="journal article" date="2011" name="J. Bacteriol.">
        <title>Draft genome sequence of Caloramator australicus strain RC3T, a thermoanaerobe from the Great Artesian Basin of Australia.</title>
        <authorList>
            <person name="Ogg C.D."/>
            <person name="Patel B.K.C."/>
        </authorList>
    </citation>
    <scope>NUCLEOTIDE SEQUENCE [LARGE SCALE GENOMIC DNA]</scope>
    <source>
        <strain evidence="10 11">RC3</strain>
    </source>
</reference>
<evidence type="ECO:0000256" key="6">
    <source>
        <dbReference type="ARBA" id="ARBA00023002"/>
    </source>
</evidence>
<dbReference type="Pfam" id="PF13484">
    <property type="entry name" value="Fer4_16"/>
    <property type="match status" value="1"/>
</dbReference>
<name>I7LKH2_9CLOT</name>
<evidence type="ECO:0000313" key="11">
    <source>
        <dbReference type="Proteomes" id="UP000007652"/>
    </source>
</evidence>
<protein>
    <submittedName>
        <fullName evidence="10">Iron-sulfur cluster-binding protein</fullName>
    </submittedName>
</protein>
<dbReference type="GO" id="GO:0051539">
    <property type="term" value="F:4 iron, 4 sulfur cluster binding"/>
    <property type="evidence" value="ECO:0007669"/>
    <property type="project" value="UniProtKB-KW"/>
</dbReference>
<dbReference type="Gene3D" id="3.30.70.20">
    <property type="match status" value="1"/>
</dbReference>
<dbReference type="InterPro" id="IPR017900">
    <property type="entry name" value="4Fe4S_Fe_S_CS"/>
</dbReference>
<keyword evidence="7" id="KW-0408">Iron</keyword>
<dbReference type="EMBL" id="CAKP01000125">
    <property type="protein sequence ID" value="CCJ34465.1"/>
    <property type="molecule type" value="Genomic_DNA"/>
</dbReference>
<evidence type="ECO:0000256" key="3">
    <source>
        <dbReference type="ARBA" id="ARBA00022694"/>
    </source>
</evidence>
<organism evidence="10 11">
    <name type="scientific">Caloramator australicus RC3</name>
    <dbReference type="NCBI Taxonomy" id="857293"/>
    <lineage>
        <taxon>Bacteria</taxon>
        <taxon>Bacillati</taxon>
        <taxon>Bacillota</taxon>
        <taxon>Clostridia</taxon>
        <taxon>Eubacteriales</taxon>
        <taxon>Clostridiaceae</taxon>
        <taxon>Caloramator</taxon>
    </lineage>
</organism>
<evidence type="ECO:0000256" key="5">
    <source>
        <dbReference type="ARBA" id="ARBA00022785"/>
    </source>
</evidence>
<dbReference type="InterPro" id="IPR013542">
    <property type="entry name" value="QueG_DUF1730"/>
</dbReference>
<dbReference type="PANTHER" id="PTHR30002">
    <property type="entry name" value="EPOXYQUEUOSINE REDUCTASE"/>
    <property type="match status" value="1"/>
</dbReference>
<keyword evidence="5" id="KW-0671">Queuosine biosynthesis</keyword>
<dbReference type="PROSITE" id="PS51379">
    <property type="entry name" value="4FE4S_FER_2"/>
    <property type="match status" value="1"/>
</dbReference>
<keyword evidence="2" id="KW-0963">Cytoplasm</keyword>
<evidence type="ECO:0000256" key="7">
    <source>
        <dbReference type="ARBA" id="ARBA00023004"/>
    </source>
</evidence>
<dbReference type="AlphaFoldDB" id="I7LKH2"/>
<dbReference type="PROSITE" id="PS00198">
    <property type="entry name" value="4FE4S_FER_1"/>
    <property type="match status" value="1"/>
</dbReference>
<accession>I7LKH2</accession>
<keyword evidence="11" id="KW-1185">Reference proteome</keyword>
<dbReference type="InterPro" id="IPR004453">
    <property type="entry name" value="QueG"/>
</dbReference>
<evidence type="ECO:0000313" key="10">
    <source>
        <dbReference type="EMBL" id="CCJ34465.1"/>
    </source>
</evidence>
<dbReference type="PANTHER" id="PTHR30002:SF4">
    <property type="entry name" value="EPOXYQUEUOSINE REDUCTASE"/>
    <property type="match status" value="1"/>
</dbReference>
<keyword evidence="8" id="KW-0411">Iron-sulfur</keyword>
<dbReference type="GO" id="GO:0046872">
    <property type="term" value="F:metal ion binding"/>
    <property type="evidence" value="ECO:0007669"/>
    <property type="project" value="UniProtKB-KW"/>
</dbReference>
<gene>
    <name evidence="10" type="ORF">CAAU_2382</name>
</gene>
<dbReference type="SUPFAM" id="SSF54862">
    <property type="entry name" value="4Fe-4S ferredoxins"/>
    <property type="match status" value="1"/>
</dbReference>
<sequence length="331" mass="38684">MIKEKIINYAKHIGIEYIGFSSINFKDEFVNRLREKRLNGHLSGFEEQDEYKRTNVKNIMENAKSFISIAVPYRTMEIDYNKPYFSKSSLGLDYHKVLYNKLNKIQIYLKEEFNANSFYFCDIGPLHDREIAYMSGIGFYGKNTNIYTEKYGSFVFLGELVTDIYIEPDIPIESKCGDCEICMKACPTGAIERPYYVNSKKCLSYITQKKDGLTYEEMAKMGNRIYGCDTCQDVCPLNKRALFSNIKDFMPEEWNINIVAEDFLNMSNKRFKETYQKTSGGWRGKKILQRNLIIALANSRTNEGHAKIKSLINDDYFSYYVEYYLKRMGGY</sequence>
<feature type="domain" description="4Fe-4S ferredoxin-type" evidence="9">
    <location>
        <begin position="166"/>
        <end position="196"/>
    </location>
</feature>
<dbReference type="STRING" id="857293.CAAU_2382"/>
<evidence type="ECO:0000256" key="8">
    <source>
        <dbReference type="ARBA" id="ARBA00023014"/>
    </source>
</evidence>
<dbReference type="GO" id="GO:0052693">
    <property type="term" value="F:epoxyqueuosine reductase activity"/>
    <property type="evidence" value="ECO:0007669"/>
    <property type="project" value="TreeGrafter"/>
</dbReference>
<proteinExistence type="predicted"/>
<dbReference type="Pfam" id="PF08331">
    <property type="entry name" value="QueG_DUF1730"/>
    <property type="match status" value="1"/>
</dbReference>
<dbReference type="InterPro" id="IPR017896">
    <property type="entry name" value="4Fe4S_Fe-S-bd"/>
</dbReference>
<dbReference type="NCBIfam" id="TIGR00276">
    <property type="entry name" value="tRNA epoxyqueuosine(34) reductase QueG"/>
    <property type="match status" value="1"/>
</dbReference>
<keyword evidence="3" id="KW-0819">tRNA processing</keyword>
<keyword evidence="4" id="KW-0479">Metal-binding</keyword>
<evidence type="ECO:0000259" key="9">
    <source>
        <dbReference type="PROSITE" id="PS51379"/>
    </source>
</evidence>
<evidence type="ECO:0000256" key="2">
    <source>
        <dbReference type="ARBA" id="ARBA00022490"/>
    </source>
</evidence>
<evidence type="ECO:0000256" key="1">
    <source>
        <dbReference type="ARBA" id="ARBA00022485"/>
    </source>
</evidence>
<dbReference type="RefSeq" id="WP_008909716.1">
    <property type="nucleotide sequence ID" value="NZ_CAKP01000125.1"/>
</dbReference>
<dbReference type="GO" id="GO:0008616">
    <property type="term" value="P:tRNA queuosine(34) biosynthetic process"/>
    <property type="evidence" value="ECO:0007669"/>
    <property type="project" value="UniProtKB-KW"/>
</dbReference>
<dbReference type="eggNOG" id="COG1600">
    <property type="taxonomic scope" value="Bacteria"/>
</dbReference>
<comment type="caution">
    <text evidence="10">The sequence shown here is derived from an EMBL/GenBank/DDBJ whole genome shotgun (WGS) entry which is preliminary data.</text>
</comment>
<keyword evidence="6" id="KW-0560">Oxidoreductase</keyword>
<keyword evidence="1" id="KW-0004">4Fe-4S</keyword>